<feature type="region of interest" description="Disordered" evidence="1">
    <location>
        <begin position="1"/>
        <end position="71"/>
    </location>
</feature>
<name>A0AAN7TWK5_9PEZI</name>
<dbReference type="Proteomes" id="UP001310890">
    <property type="component" value="Unassembled WGS sequence"/>
</dbReference>
<evidence type="ECO:0000313" key="2">
    <source>
        <dbReference type="EMBL" id="KAK5117962.1"/>
    </source>
</evidence>
<protein>
    <submittedName>
        <fullName evidence="2">Uncharacterized protein</fullName>
    </submittedName>
</protein>
<dbReference type="EMBL" id="JAVRRL010000003">
    <property type="protein sequence ID" value="KAK5117962.1"/>
    <property type="molecule type" value="Genomic_DNA"/>
</dbReference>
<comment type="caution">
    <text evidence="2">The sequence shown here is derived from an EMBL/GenBank/DDBJ whole genome shotgun (WGS) entry which is preliminary data.</text>
</comment>
<proteinExistence type="predicted"/>
<organism evidence="2 3">
    <name type="scientific">Meristemomyces frigidus</name>
    <dbReference type="NCBI Taxonomy" id="1508187"/>
    <lineage>
        <taxon>Eukaryota</taxon>
        <taxon>Fungi</taxon>
        <taxon>Dikarya</taxon>
        <taxon>Ascomycota</taxon>
        <taxon>Pezizomycotina</taxon>
        <taxon>Dothideomycetes</taxon>
        <taxon>Dothideomycetidae</taxon>
        <taxon>Mycosphaerellales</taxon>
        <taxon>Teratosphaeriaceae</taxon>
        <taxon>Meristemomyces</taxon>
    </lineage>
</organism>
<feature type="compositionally biased region" description="Polar residues" evidence="1">
    <location>
        <begin position="18"/>
        <end position="36"/>
    </location>
</feature>
<evidence type="ECO:0000256" key="1">
    <source>
        <dbReference type="SAM" id="MobiDB-lite"/>
    </source>
</evidence>
<evidence type="ECO:0000313" key="3">
    <source>
        <dbReference type="Proteomes" id="UP001310890"/>
    </source>
</evidence>
<reference evidence="2" key="1">
    <citation type="submission" date="2023-08" db="EMBL/GenBank/DDBJ databases">
        <title>Black Yeasts Isolated from many extreme environments.</title>
        <authorList>
            <person name="Coleine C."/>
            <person name="Stajich J.E."/>
            <person name="Selbmann L."/>
        </authorList>
    </citation>
    <scope>NUCLEOTIDE SEQUENCE</scope>
    <source>
        <strain evidence="2">CCFEE 5401</strain>
    </source>
</reference>
<feature type="compositionally biased region" description="Basic and acidic residues" evidence="1">
    <location>
        <begin position="58"/>
        <end position="71"/>
    </location>
</feature>
<accession>A0AAN7TWK5</accession>
<gene>
    <name evidence="2" type="ORF">LTR62_004006</name>
</gene>
<sequence>MSAPNAGRQSPDPERQSHSQAGATATNVNDQGQAKSNEAPAEESKEALKNLESNPRGPMDKAAEEKTSKTT</sequence>
<dbReference type="AlphaFoldDB" id="A0AAN7TWK5"/>